<organism evidence="1 2">
    <name type="scientific">Pseudomonas phage vB_PaeS_SCH_Ab26</name>
    <dbReference type="NCBI Taxonomy" id="1476390"/>
    <lineage>
        <taxon>Viruses</taxon>
        <taxon>Duplodnaviria</taxon>
        <taxon>Heunggongvirae</taxon>
        <taxon>Uroviricota</taxon>
        <taxon>Caudoviricetes</taxon>
        <taxon>Jondennisvirinae</taxon>
        <taxon>Septimatrevirus</taxon>
        <taxon>Septimatrevirus Ab26</taxon>
    </lineage>
</organism>
<evidence type="ECO:0000313" key="1">
    <source>
        <dbReference type="EMBL" id="CDN96802.1"/>
    </source>
</evidence>
<reference evidence="2" key="1">
    <citation type="submission" date="2014-02" db="EMBL/GenBank/DDBJ databases">
        <title>Evolution of Pseudomonas aeruginosa bacteriophages collected in Abidjan.</title>
        <authorList>
            <person name="Essoh C."/>
            <person name="Latino L."/>
            <person name="Blouin Y."/>
            <person name="Loukou G."/>
            <person name="Nguetta S.M."/>
            <person name="Lathro N.S."/>
            <person name="Cablanmian A."/>
            <person name="Kra A."/>
            <person name="Vergnaud G."/>
            <person name="Pourcel C."/>
        </authorList>
    </citation>
    <scope>NUCLEOTIDE SEQUENCE [LARGE SCALE GENOMIC DNA]</scope>
</reference>
<accession>A0A060RFH4</accession>
<dbReference type="Proteomes" id="UP000026986">
    <property type="component" value="Segment"/>
</dbReference>
<dbReference type="GeneID" id="19686740"/>
<keyword evidence="2" id="KW-1185">Reference proteome</keyword>
<gene>
    <name evidence="1" type="primary">ORF41</name>
</gene>
<dbReference type="OrthoDB" id="20597at10239"/>
<sequence>MYEIETGHKVPKQRRKAGSVPKTVQQAFNDYAEAYKAVYGVRPLSFTYDRESGFIRVESSGGVSVQRLREMTKQLRYRKG</sequence>
<protein>
    <submittedName>
        <fullName evidence="1">Uncharacterized protein</fullName>
    </submittedName>
</protein>
<reference evidence="1 2" key="2">
    <citation type="journal article" date="2015" name="PLoS ONE">
        <title>Investigation of a Large Collection of Pseudomonas aeruginosa Bacteriophages Collected from a Single Environmental Source in Abidjan, Cote d'Ivoire.</title>
        <authorList>
            <person name="Essoh C."/>
            <person name="Latino L."/>
            <person name="Midoux C."/>
            <person name="Blouin Y."/>
            <person name="Loukou G."/>
            <person name="Nguetta S.P."/>
            <person name="Lathro S."/>
            <person name="Cablanmian A."/>
            <person name="Kouassi A.K."/>
            <person name="Vergnaud G."/>
            <person name="Pourcel C."/>
        </authorList>
    </citation>
    <scope>NUCLEOTIDE SEQUENCE [LARGE SCALE GENOMIC DNA]</scope>
</reference>
<proteinExistence type="predicted"/>
<dbReference type="KEGG" id="vg:19686740"/>
<dbReference type="EMBL" id="HG962376">
    <property type="protein sequence ID" value="CDN96802.1"/>
    <property type="molecule type" value="Genomic_DNA"/>
</dbReference>
<evidence type="ECO:0000313" key="2">
    <source>
        <dbReference type="Proteomes" id="UP000026986"/>
    </source>
</evidence>
<name>A0A060RFH4_9CAUD</name>
<dbReference type="RefSeq" id="YP_009044376.1">
    <property type="nucleotide sequence ID" value="NC_024381.1"/>
</dbReference>